<protein>
    <submittedName>
        <fullName evidence="1">Uncharacterized protein</fullName>
    </submittedName>
</protein>
<proteinExistence type="predicted"/>
<name>A0A160T2S9_9CHLR</name>
<organism evidence="1 2">
    <name type="scientific">Candidatus Promineifilum breve</name>
    <dbReference type="NCBI Taxonomy" id="1806508"/>
    <lineage>
        <taxon>Bacteria</taxon>
        <taxon>Bacillati</taxon>
        <taxon>Chloroflexota</taxon>
        <taxon>Ardenticatenia</taxon>
        <taxon>Candidatus Promineifilales</taxon>
        <taxon>Candidatus Promineifilaceae</taxon>
        <taxon>Candidatus Promineifilum</taxon>
    </lineage>
</organism>
<accession>A0A160T2S9</accession>
<gene>
    <name evidence="1" type="ORF">CFX0092_A1691</name>
</gene>
<evidence type="ECO:0000313" key="2">
    <source>
        <dbReference type="Proteomes" id="UP000215027"/>
    </source>
</evidence>
<dbReference type="EMBL" id="LN890655">
    <property type="protein sequence ID" value="CUS03569.2"/>
    <property type="molecule type" value="Genomic_DNA"/>
</dbReference>
<reference evidence="1" key="1">
    <citation type="submission" date="2016-01" db="EMBL/GenBank/DDBJ databases">
        <authorList>
            <person name="Mcilroy J.S."/>
            <person name="Karst M S."/>
            <person name="Albertsen M."/>
        </authorList>
    </citation>
    <scope>NUCLEOTIDE SEQUENCE</scope>
    <source>
        <strain evidence="1">Cfx-K</strain>
    </source>
</reference>
<dbReference type="Proteomes" id="UP000215027">
    <property type="component" value="Chromosome I"/>
</dbReference>
<sequence length="252" mass="27575">MALVAAFGSVSPLAADEQAQDRRLYLPAVTASKPPPPLDCNLPGGYSALSVSGPPLTEDPETNHNLNMGVRGYGEVDETLDLVQLGPVHDSRAPQFAGMFGDLRTPAFTTAYRAYNWSEDCNCPVDNNSPWGVTVLGMGVQRGETIYTPDSGYDIGGDYEYLVLYAGESDLTLHIGREDEFFGYVLHIDGVCTDPELLALYRQLHAGGRDQLPALRGHQPFGVALTEEVQIGIRDWGGFLDPRSRNDWWQGR</sequence>
<evidence type="ECO:0000313" key="1">
    <source>
        <dbReference type="EMBL" id="CUS03569.2"/>
    </source>
</evidence>
<keyword evidence="2" id="KW-1185">Reference proteome</keyword>
<dbReference type="KEGG" id="pbf:CFX0092_A1691"/>
<dbReference type="AlphaFoldDB" id="A0A160T2S9"/>